<dbReference type="PROSITE" id="PS00584">
    <property type="entry name" value="PFKB_KINASES_2"/>
    <property type="match status" value="1"/>
</dbReference>
<keyword evidence="3 4" id="KW-0418">Kinase</keyword>
<name>A0ABX5NKI8_9HYPH</name>
<evidence type="ECO:0000256" key="1">
    <source>
        <dbReference type="ARBA" id="ARBA00010688"/>
    </source>
</evidence>
<comment type="caution">
    <text evidence="6">The sequence shown here is derived from an EMBL/GenBank/DDBJ whole genome shotgun (WGS) entry which is preliminary data.</text>
</comment>
<dbReference type="GO" id="GO:0016301">
    <property type="term" value="F:kinase activity"/>
    <property type="evidence" value="ECO:0007669"/>
    <property type="project" value="UniProtKB-KW"/>
</dbReference>
<dbReference type="InterPro" id="IPR002139">
    <property type="entry name" value="Ribo/fructo_kinase"/>
</dbReference>
<dbReference type="RefSeq" id="WP_110793970.1">
    <property type="nucleotide sequence ID" value="NZ_QJRY01000012.1"/>
</dbReference>
<comment type="similarity">
    <text evidence="1 4">Belongs to the carbohydrate kinase PfkB family.</text>
</comment>
<dbReference type="PANTHER" id="PTHR10584">
    <property type="entry name" value="SUGAR KINASE"/>
    <property type="match status" value="1"/>
</dbReference>
<dbReference type="EMBL" id="QJRY01000012">
    <property type="protein sequence ID" value="PYB69884.1"/>
    <property type="molecule type" value="Genomic_DNA"/>
</dbReference>
<feature type="domain" description="Carbohydrate kinase PfkB" evidence="5">
    <location>
        <begin position="9"/>
        <end position="297"/>
    </location>
</feature>
<dbReference type="PRINTS" id="PR00990">
    <property type="entry name" value="RIBOKINASE"/>
</dbReference>
<evidence type="ECO:0000256" key="4">
    <source>
        <dbReference type="RuleBase" id="RU003704"/>
    </source>
</evidence>
<accession>A0ABX5NKI8</accession>
<dbReference type="PANTHER" id="PTHR10584:SF166">
    <property type="entry name" value="RIBOKINASE"/>
    <property type="match status" value="1"/>
</dbReference>
<evidence type="ECO:0000256" key="3">
    <source>
        <dbReference type="ARBA" id="ARBA00022777"/>
    </source>
</evidence>
<evidence type="ECO:0000313" key="7">
    <source>
        <dbReference type="Proteomes" id="UP000247536"/>
    </source>
</evidence>
<reference evidence="6 7" key="1">
    <citation type="submission" date="2018-06" db="EMBL/GenBank/DDBJ databases">
        <title>Rhizobium wuzhouense sp. nov., isolated from roots of Oryza officinalis.</title>
        <authorList>
            <person name="Yuan T."/>
        </authorList>
    </citation>
    <scope>NUCLEOTIDE SEQUENCE [LARGE SCALE GENOMIC DNA]</scope>
    <source>
        <strain evidence="6 7">W44</strain>
    </source>
</reference>
<gene>
    <name evidence="6" type="ORF">DMY87_22930</name>
</gene>
<dbReference type="Gene3D" id="3.40.1190.20">
    <property type="match status" value="1"/>
</dbReference>
<dbReference type="SUPFAM" id="SSF53613">
    <property type="entry name" value="Ribokinase-like"/>
    <property type="match status" value="1"/>
</dbReference>
<keyword evidence="7" id="KW-1185">Reference proteome</keyword>
<evidence type="ECO:0000256" key="2">
    <source>
        <dbReference type="ARBA" id="ARBA00022679"/>
    </source>
</evidence>
<evidence type="ECO:0000259" key="5">
    <source>
        <dbReference type="Pfam" id="PF00294"/>
    </source>
</evidence>
<dbReference type="Pfam" id="PF00294">
    <property type="entry name" value="PfkB"/>
    <property type="match status" value="1"/>
</dbReference>
<protein>
    <submittedName>
        <fullName evidence="6">Carbohydrate kinase</fullName>
    </submittedName>
</protein>
<dbReference type="InterPro" id="IPR029056">
    <property type="entry name" value="Ribokinase-like"/>
</dbReference>
<dbReference type="PROSITE" id="PS00583">
    <property type="entry name" value="PFKB_KINASES_1"/>
    <property type="match status" value="1"/>
</dbReference>
<dbReference type="InterPro" id="IPR011611">
    <property type="entry name" value="PfkB_dom"/>
</dbReference>
<organism evidence="6 7">
    <name type="scientific">Rhizobium wuzhouense</name>
    <dbReference type="NCBI Taxonomy" id="1986026"/>
    <lineage>
        <taxon>Bacteria</taxon>
        <taxon>Pseudomonadati</taxon>
        <taxon>Pseudomonadota</taxon>
        <taxon>Alphaproteobacteria</taxon>
        <taxon>Hyphomicrobiales</taxon>
        <taxon>Rhizobiaceae</taxon>
        <taxon>Rhizobium/Agrobacterium group</taxon>
        <taxon>Rhizobium</taxon>
    </lineage>
</organism>
<keyword evidence="2 4" id="KW-0808">Transferase</keyword>
<sequence length="316" mass="33213">MQTPPPKPLVVIGNLNIDIIIGPATWPEVGTEVFVDQDEVRVGGSAGNTALALQTLGHPHTFIGSVGSDTFGTILEQAFAPETCRLIKCPARTTLTVGITHPDSERTFFTTRGHLPHLSADDVIGQLDTVDIDGGTVLLSGAFQTERLMADYDLLIRAANARGATIAVDPGWPTGGFSAQTRSFLQNLASKSRCVLLNETEAMHLSGADTPEAAARAIHALQPPDAETVVKCGSRGALVLDVGGGLRWVNAPKVDVIDTIGAGDVFNAGYLSGRSLGHSPAVSLGRAVALASRAISTQPRRYELNENQQEPQPGQG</sequence>
<dbReference type="InterPro" id="IPR002173">
    <property type="entry name" value="Carboh/pur_kinase_PfkB_CS"/>
</dbReference>
<evidence type="ECO:0000313" key="6">
    <source>
        <dbReference type="EMBL" id="PYB69884.1"/>
    </source>
</evidence>
<dbReference type="Proteomes" id="UP000247536">
    <property type="component" value="Unassembled WGS sequence"/>
</dbReference>
<proteinExistence type="inferred from homology"/>